<feature type="domain" description="Phosphotyrosine protein phosphatase I" evidence="2">
    <location>
        <begin position="4"/>
        <end position="134"/>
    </location>
</feature>
<sequence length="170" mass="18956">MEKLKILFLCTGNSARSIMGEYILRKKASSRFETYSAGAAPKDGPHPLTLKVLRERFLIDASDARSKSLDEFKNVQFDFVITVCDNARESCPVWPGQPILAHWGSPDPAESNSESVFIAVATEIARRIDLFLNLPLSKLDQLRASIEEETRKIGEMTLAEQPCPSQTQSI</sequence>
<accession>A0A7X1B1V6</accession>
<evidence type="ECO:0000256" key="1">
    <source>
        <dbReference type="ARBA" id="ARBA00022849"/>
    </source>
</evidence>
<gene>
    <name evidence="3" type="ORF">H5P30_19725</name>
</gene>
<comment type="caution">
    <text evidence="3">The sequence shown here is derived from an EMBL/GenBank/DDBJ whole genome shotgun (WGS) entry which is preliminary data.</text>
</comment>
<name>A0A7X1B1V6_9BACT</name>
<evidence type="ECO:0000313" key="4">
    <source>
        <dbReference type="Proteomes" id="UP000525652"/>
    </source>
</evidence>
<dbReference type="CDD" id="cd16345">
    <property type="entry name" value="LMWP_ArsC"/>
    <property type="match status" value="1"/>
</dbReference>
<dbReference type="RefSeq" id="WP_185694636.1">
    <property type="nucleotide sequence ID" value="NZ_JACHVA010000138.1"/>
</dbReference>
<dbReference type="Gene3D" id="3.40.50.2300">
    <property type="match status" value="1"/>
</dbReference>
<organism evidence="3 4">
    <name type="scientific">Puniceicoccus vermicola</name>
    <dbReference type="NCBI Taxonomy" id="388746"/>
    <lineage>
        <taxon>Bacteria</taxon>
        <taxon>Pseudomonadati</taxon>
        <taxon>Verrucomicrobiota</taxon>
        <taxon>Opitutia</taxon>
        <taxon>Puniceicoccales</taxon>
        <taxon>Puniceicoccaceae</taxon>
        <taxon>Puniceicoccus</taxon>
    </lineage>
</organism>
<proteinExistence type="predicted"/>
<dbReference type="PANTHER" id="PTHR43428">
    <property type="entry name" value="ARSENATE REDUCTASE"/>
    <property type="match status" value="1"/>
</dbReference>
<evidence type="ECO:0000313" key="3">
    <source>
        <dbReference type="EMBL" id="MBC2604017.1"/>
    </source>
</evidence>
<dbReference type="SMART" id="SM00226">
    <property type="entry name" value="LMWPc"/>
    <property type="match status" value="1"/>
</dbReference>
<dbReference type="PANTHER" id="PTHR43428:SF1">
    <property type="entry name" value="ARSENATE REDUCTASE"/>
    <property type="match status" value="1"/>
</dbReference>
<dbReference type="InterPro" id="IPR036196">
    <property type="entry name" value="Ptyr_pPase_sf"/>
</dbReference>
<dbReference type="AlphaFoldDB" id="A0A7X1B1V6"/>
<keyword evidence="4" id="KW-1185">Reference proteome</keyword>
<reference evidence="3 4" key="1">
    <citation type="submission" date="2020-07" db="EMBL/GenBank/DDBJ databases">
        <authorList>
            <person name="Feng X."/>
        </authorList>
    </citation>
    <scope>NUCLEOTIDE SEQUENCE [LARGE SCALE GENOMIC DNA]</scope>
    <source>
        <strain evidence="3 4">JCM14086</strain>
    </source>
</reference>
<dbReference type="Proteomes" id="UP000525652">
    <property type="component" value="Unassembled WGS sequence"/>
</dbReference>
<dbReference type="EMBL" id="JACHVA010000138">
    <property type="protein sequence ID" value="MBC2604017.1"/>
    <property type="molecule type" value="Genomic_DNA"/>
</dbReference>
<evidence type="ECO:0000259" key="2">
    <source>
        <dbReference type="SMART" id="SM00226"/>
    </source>
</evidence>
<dbReference type="SUPFAM" id="SSF52788">
    <property type="entry name" value="Phosphotyrosine protein phosphatases I"/>
    <property type="match status" value="1"/>
</dbReference>
<dbReference type="InterPro" id="IPR023485">
    <property type="entry name" value="Ptyr_pPase"/>
</dbReference>
<dbReference type="GO" id="GO:0046685">
    <property type="term" value="P:response to arsenic-containing substance"/>
    <property type="evidence" value="ECO:0007669"/>
    <property type="project" value="UniProtKB-KW"/>
</dbReference>
<dbReference type="Pfam" id="PF01451">
    <property type="entry name" value="LMWPc"/>
    <property type="match status" value="1"/>
</dbReference>
<keyword evidence="1" id="KW-0059">Arsenical resistance</keyword>
<protein>
    <submittedName>
        <fullName evidence="3">Arsenate reductase ArsC</fullName>
    </submittedName>
</protein>